<protein>
    <submittedName>
        <fullName evidence="1">Uncharacterized protein</fullName>
    </submittedName>
</protein>
<evidence type="ECO:0000313" key="1">
    <source>
        <dbReference type="EMBL" id="KAH9288863.1"/>
    </source>
</evidence>
<feature type="non-terminal residue" evidence="1">
    <location>
        <position position="88"/>
    </location>
</feature>
<accession>A0AA38F413</accession>
<proteinExistence type="predicted"/>
<dbReference type="AlphaFoldDB" id="A0AA38F413"/>
<dbReference type="EMBL" id="JAHRHJ020003813">
    <property type="protein sequence ID" value="KAH9288863.1"/>
    <property type="molecule type" value="Genomic_DNA"/>
</dbReference>
<comment type="caution">
    <text evidence="1">The sequence shown here is derived from an EMBL/GenBank/DDBJ whole genome shotgun (WGS) entry which is preliminary data.</text>
</comment>
<dbReference type="Proteomes" id="UP000824469">
    <property type="component" value="Unassembled WGS sequence"/>
</dbReference>
<sequence length="88" mass="10153">MEDDTDIGNKQVEDIYKKLHSLDNRLGRAKDHHEHNMAIFNANNDFLEQHVRSIYVLSGISNTLWGMDKESSQTITKLDAKDPTHMKT</sequence>
<name>A0AA38F413_TAXCH</name>
<gene>
    <name evidence="1" type="ORF">KI387_032980</name>
</gene>
<reference evidence="1 2" key="1">
    <citation type="journal article" date="2021" name="Nat. Plants">
        <title>The Taxus genome provides insights into paclitaxel biosynthesis.</title>
        <authorList>
            <person name="Xiong X."/>
            <person name="Gou J."/>
            <person name="Liao Q."/>
            <person name="Li Y."/>
            <person name="Zhou Q."/>
            <person name="Bi G."/>
            <person name="Li C."/>
            <person name="Du R."/>
            <person name="Wang X."/>
            <person name="Sun T."/>
            <person name="Guo L."/>
            <person name="Liang H."/>
            <person name="Lu P."/>
            <person name="Wu Y."/>
            <person name="Zhang Z."/>
            <person name="Ro D.K."/>
            <person name="Shang Y."/>
            <person name="Huang S."/>
            <person name="Yan J."/>
        </authorList>
    </citation>
    <scope>NUCLEOTIDE SEQUENCE [LARGE SCALE GENOMIC DNA]</scope>
    <source>
        <strain evidence="1">Ta-2019</strain>
    </source>
</reference>
<keyword evidence="2" id="KW-1185">Reference proteome</keyword>
<organism evidence="1 2">
    <name type="scientific">Taxus chinensis</name>
    <name type="common">Chinese yew</name>
    <name type="synonym">Taxus wallichiana var. chinensis</name>
    <dbReference type="NCBI Taxonomy" id="29808"/>
    <lineage>
        <taxon>Eukaryota</taxon>
        <taxon>Viridiplantae</taxon>
        <taxon>Streptophyta</taxon>
        <taxon>Embryophyta</taxon>
        <taxon>Tracheophyta</taxon>
        <taxon>Spermatophyta</taxon>
        <taxon>Pinopsida</taxon>
        <taxon>Pinidae</taxon>
        <taxon>Conifers II</taxon>
        <taxon>Cupressales</taxon>
        <taxon>Taxaceae</taxon>
        <taxon>Taxus</taxon>
    </lineage>
</organism>
<evidence type="ECO:0000313" key="2">
    <source>
        <dbReference type="Proteomes" id="UP000824469"/>
    </source>
</evidence>